<gene>
    <name evidence="2" type="ORF">R9Z33_22860</name>
</gene>
<accession>A0ABZ0PGS1</accession>
<reference evidence="2 3" key="1">
    <citation type="submission" date="2023-11" db="EMBL/GenBank/DDBJ databases">
        <title>Arctic aerobic anoxygenic photoheterotroph Sediminicoccus rosea KRV36 adapts its photosynthesis to long days of polar summer.</title>
        <authorList>
            <person name="Tomasch J."/>
            <person name="Kopejtka K."/>
            <person name="Bily T."/>
            <person name="Gardiner A.T."/>
            <person name="Gardian Z."/>
            <person name="Shivaramu S."/>
            <person name="Koblizek M."/>
            <person name="Engelhardt F."/>
            <person name="Kaftan D."/>
        </authorList>
    </citation>
    <scope>NUCLEOTIDE SEQUENCE [LARGE SCALE GENOMIC DNA]</scope>
    <source>
        <strain evidence="2 3">R-30</strain>
    </source>
</reference>
<sequence length="755" mass="82220">MTRGLGAPAAMRPGCGGAAAILAGLLVLAAPARALDEVPATGSNFGRVGLLEMPNARFRPDGVIEGGMSWRRQRDFFFINFQALPFLETTFRLSDRLNGTTGRGTTTDRAFDIKLRVWEEGAWRPALAIGLQDVIGTGIYQGEYIVASKRFWSLDATLGMGWGRLSSGQDVTNPLTYGPAGFGTRPRSVGQGGTVAWNSLFRGPYSGIFAGLEYSVPPIPTPWGPIEGLRAKIEYSADALRDERGGYPTRTTNLRGEAASRVNIGLNWQPNPYLDIGASFLYGTDFLVRASLRLDPNAPPDLPREPPPPMRPRPVEGAPPPPPEPLRGWRERLLAASAGFEGQIRMGRDDAEGEATENAVLARRLFPALRAQSFLPISLDLRGDEAHIAVSGGQYRTLAQVTSRVVRAAQPILPAQIERIRVIWERDGVVIARLVTLRGAFEAQGRAMGSAEEILHASQLLPAWDETSPTAAYAAPPRLTWGIAPALNIMVGDPDTAVRWQLGATAGARLDIGWNTAIAGAVQQAFAGNFADGLPSDSVLPHVRSDFARYARANTTTMPALYAERIWTPARDVFARVTAGMLEPMFGGISGEVLWRPRDRPFAIGLDLNWVAQRQYTQNIGTLGYSVVTGQASLYLDLPVWNLYTTLRGGRYLAGDWGGTIEMGRRFDSGIEVGGFATFTNVSYARFGEGSFDKGIYVRVPFDFFGLTTRNRAALNLRPVQRDGGQRLAVDSPLWEVTREGRADALRRGYAGFTW</sequence>
<dbReference type="RefSeq" id="WP_318648881.1">
    <property type="nucleotide sequence ID" value="NZ_CP137852.1"/>
</dbReference>
<dbReference type="Pfam" id="PF06082">
    <property type="entry name" value="YjbH"/>
    <property type="match status" value="1"/>
</dbReference>
<keyword evidence="3" id="KW-1185">Reference proteome</keyword>
<organism evidence="2 3">
    <name type="scientific">Sediminicoccus rosea</name>
    <dbReference type="NCBI Taxonomy" id="1225128"/>
    <lineage>
        <taxon>Bacteria</taxon>
        <taxon>Pseudomonadati</taxon>
        <taxon>Pseudomonadota</taxon>
        <taxon>Alphaproteobacteria</taxon>
        <taxon>Acetobacterales</taxon>
        <taxon>Roseomonadaceae</taxon>
        <taxon>Sediminicoccus</taxon>
    </lineage>
</organism>
<proteinExistence type="predicted"/>
<dbReference type="InterPro" id="IPR010344">
    <property type="entry name" value="YbjH"/>
</dbReference>
<evidence type="ECO:0000313" key="2">
    <source>
        <dbReference type="EMBL" id="WPB84918.1"/>
    </source>
</evidence>
<protein>
    <submittedName>
        <fullName evidence="2">YjbH domain-containing protein</fullName>
    </submittedName>
</protein>
<dbReference type="EMBL" id="CP137852">
    <property type="protein sequence ID" value="WPB84918.1"/>
    <property type="molecule type" value="Genomic_DNA"/>
</dbReference>
<feature type="region of interest" description="Disordered" evidence="1">
    <location>
        <begin position="294"/>
        <end position="327"/>
    </location>
</feature>
<feature type="compositionally biased region" description="Pro residues" evidence="1">
    <location>
        <begin position="297"/>
        <end position="325"/>
    </location>
</feature>
<evidence type="ECO:0000313" key="3">
    <source>
        <dbReference type="Proteomes" id="UP001305521"/>
    </source>
</evidence>
<dbReference type="Proteomes" id="UP001305521">
    <property type="component" value="Chromosome"/>
</dbReference>
<name>A0ABZ0PGS1_9PROT</name>
<evidence type="ECO:0000256" key="1">
    <source>
        <dbReference type="SAM" id="MobiDB-lite"/>
    </source>
</evidence>